<evidence type="ECO:0000313" key="2">
    <source>
        <dbReference type="Proteomes" id="UP001165960"/>
    </source>
</evidence>
<accession>A0ACC2SMT1</accession>
<organism evidence="1 2">
    <name type="scientific">Entomophthora muscae</name>
    <dbReference type="NCBI Taxonomy" id="34485"/>
    <lineage>
        <taxon>Eukaryota</taxon>
        <taxon>Fungi</taxon>
        <taxon>Fungi incertae sedis</taxon>
        <taxon>Zoopagomycota</taxon>
        <taxon>Entomophthoromycotina</taxon>
        <taxon>Entomophthoromycetes</taxon>
        <taxon>Entomophthorales</taxon>
        <taxon>Entomophthoraceae</taxon>
        <taxon>Entomophthora</taxon>
    </lineage>
</organism>
<comment type="caution">
    <text evidence="1">The sequence shown here is derived from an EMBL/GenBank/DDBJ whole genome shotgun (WGS) entry which is preliminary data.</text>
</comment>
<dbReference type="EMBL" id="QTSX02004865">
    <property type="protein sequence ID" value="KAJ9063598.1"/>
    <property type="molecule type" value="Genomic_DNA"/>
</dbReference>
<dbReference type="Proteomes" id="UP001165960">
    <property type="component" value="Unassembled WGS sequence"/>
</dbReference>
<sequence length="693" mass="75905">MSFNSSYKPLWQQGTVVGEAARPKEKKPSRLKERAKERREAKLKNTKGETSDSNLKSSAIVATSQVSRFHTETLETLAKEVDLKQVNITVNDQDLLVDAKLLIKASTRYGLIGRNGVGKSTLLKVIGDGSLIGLPANLRVLAIQQISNPPPGLRVIDAVLEADAAAMRAVREAKALSEGEKTVETVSELLAQRAYDEMAEAQKIATHRSGMRGKDARAVALQAEKKYAEAKALVAADKEVLSKAITVDAVNEMVSQIFGQLALVDISGAEARARKILLGLGFDTAKMDGELQALSGGWRMRVSLAKALFYAPDLLLLDEPTNHLDLPAIQWLQNYLVEEFSPESAVVVVSHDRNFLNGVAQEIILLRDKTLTYHAGNYDVYESSTEDLRRKKERMHACIERRRKHIQSSIDKAVAHARASGDDKRLGMVASRKIRLEKMGMNKTEDGKRFKQSYRAGFQIDYRPQVVLDKKEAQVVLPVPDPDPLRTAGPLVHLEKVSFSYPGLPPTVSKVSLTVEQHSRIALVGANGSGKSTLMSLMQGDVFPSSGKVERHSSANFGVFSQHQVESLTELQVSAVAFLREEHPGLTEQEARQWLGSYGLSGSIVTGPVSRLSGGQKARVILANILMEGPHLLLLDEVTNHLDLPSIEALALSLNNYEGAVVCISHDQWFLDAVATDSYTLKKGKLCCVKASQ</sequence>
<keyword evidence="2" id="KW-1185">Reference proteome</keyword>
<name>A0ACC2SMT1_9FUNG</name>
<gene>
    <name evidence="1" type="ORF">DSO57_1039205</name>
</gene>
<reference evidence="1" key="1">
    <citation type="submission" date="2022-04" db="EMBL/GenBank/DDBJ databases">
        <title>Genome of the entomopathogenic fungus Entomophthora muscae.</title>
        <authorList>
            <person name="Elya C."/>
            <person name="Lovett B.R."/>
            <person name="Lee E."/>
            <person name="Macias A.M."/>
            <person name="Hajek A.E."/>
            <person name="De Bivort B.L."/>
            <person name="Kasson M.T."/>
            <person name="De Fine Licht H.H."/>
            <person name="Stajich J.E."/>
        </authorList>
    </citation>
    <scope>NUCLEOTIDE SEQUENCE</scope>
    <source>
        <strain evidence="1">Berkeley</strain>
    </source>
</reference>
<evidence type="ECO:0000313" key="1">
    <source>
        <dbReference type="EMBL" id="KAJ9063598.1"/>
    </source>
</evidence>
<protein>
    <submittedName>
        <fullName evidence="1">Uncharacterized protein</fullName>
    </submittedName>
</protein>
<proteinExistence type="predicted"/>